<dbReference type="GeneID" id="66054335"/>
<feature type="region of interest" description="Disordered" evidence="1">
    <location>
        <begin position="1"/>
        <end position="36"/>
    </location>
</feature>
<organism evidence="2 3">
    <name type="scientific">Chlamydomonas reinhardtii</name>
    <name type="common">Chlamydomonas smithii</name>
    <dbReference type="NCBI Taxonomy" id="3055"/>
    <lineage>
        <taxon>Eukaryota</taxon>
        <taxon>Viridiplantae</taxon>
        <taxon>Chlorophyta</taxon>
        <taxon>core chlorophytes</taxon>
        <taxon>Chlorophyceae</taxon>
        <taxon>CS clade</taxon>
        <taxon>Chlamydomonadales</taxon>
        <taxon>Chlamydomonadaceae</taxon>
        <taxon>Chlamydomonas</taxon>
    </lineage>
</organism>
<evidence type="ECO:0000256" key="1">
    <source>
        <dbReference type="SAM" id="MobiDB-lite"/>
    </source>
</evidence>
<dbReference type="AlphaFoldDB" id="A0A2K3DGT9"/>
<protein>
    <submittedName>
        <fullName evidence="2">Uncharacterized protein</fullName>
    </submittedName>
</protein>
<accession>A0A2K3DGT9</accession>
<name>A0A2K3DGT9_CHLRE</name>
<feature type="compositionally biased region" description="Basic residues" evidence="1">
    <location>
        <begin position="1"/>
        <end position="12"/>
    </location>
</feature>
<dbReference type="InParanoid" id="A0A2K3DGT9"/>
<dbReference type="EMBL" id="CM008969">
    <property type="protein sequence ID" value="PNW79727.1"/>
    <property type="molecule type" value="Genomic_DNA"/>
</dbReference>
<feature type="region of interest" description="Disordered" evidence="1">
    <location>
        <begin position="55"/>
        <end position="76"/>
    </location>
</feature>
<proteinExistence type="predicted"/>
<dbReference type="Gramene" id="PNW79727">
    <property type="protein sequence ID" value="PNW79727"/>
    <property type="gene ID" value="CHLRE_08g364726v5"/>
</dbReference>
<dbReference type="KEGG" id="cre:CHLRE_08g364726v5"/>
<reference evidence="2 3" key="1">
    <citation type="journal article" date="2007" name="Science">
        <title>The Chlamydomonas genome reveals the evolution of key animal and plant functions.</title>
        <authorList>
            <person name="Merchant S.S."/>
            <person name="Prochnik S.E."/>
            <person name="Vallon O."/>
            <person name="Harris E.H."/>
            <person name="Karpowicz S.J."/>
            <person name="Witman G.B."/>
            <person name="Terry A."/>
            <person name="Salamov A."/>
            <person name="Fritz-Laylin L.K."/>
            <person name="Marechal-Drouard L."/>
            <person name="Marshall W.F."/>
            <person name="Qu L.H."/>
            <person name="Nelson D.R."/>
            <person name="Sanderfoot A.A."/>
            <person name="Spalding M.H."/>
            <person name="Kapitonov V.V."/>
            <person name="Ren Q."/>
            <person name="Ferris P."/>
            <person name="Lindquist E."/>
            <person name="Shapiro H."/>
            <person name="Lucas S.M."/>
            <person name="Grimwood J."/>
            <person name="Schmutz J."/>
            <person name="Cardol P."/>
            <person name="Cerutti H."/>
            <person name="Chanfreau G."/>
            <person name="Chen C.L."/>
            <person name="Cognat V."/>
            <person name="Croft M.T."/>
            <person name="Dent R."/>
            <person name="Dutcher S."/>
            <person name="Fernandez E."/>
            <person name="Fukuzawa H."/>
            <person name="Gonzalez-Ballester D."/>
            <person name="Gonzalez-Halphen D."/>
            <person name="Hallmann A."/>
            <person name="Hanikenne M."/>
            <person name="Hippler M."/>
            <person name="Inwood W."/>
            <person name="Jabbari K."/>
            <person name="Kalanon M."/>
            <person name="Kuras R."/>
            <person name="Lefebvre P.A."/>
            <person name="Lemaire S.D."/>
            <person name="Lobanov A.V."/>
            <person name="Lohr M."/>
            <person name="Manuell A."/>
            <person name="Meier I."/>
            <person name="Mets L."/>
            <person name="Mittag M."/>
            <person name="Mittelmeier T."/>
            <person name="Moroney J.V."/>
            <person name="Moseley J."/>
            <person name="Napoli C."/>
            <person name="Nedelcu A.M."/>
            <person name="Niyogi K."/>
            <person name="Novoselov S.V."/>
            <person name="Paulsen I.T."/>
            <person name="Pazour G."/>
            <person name="Purton S."/>
            <person name="Ral J.P."/>
            <person name="Riano-Pachon D.M."/>
            <person name="Riekhof W."/>
            <person name="Rymarquis L."/>
            <person name="Schroda M."/>
            <person name="Stern D."/>
            <person name="Umen J."/>
            <person name="Willows R."/>
            <person name="Wilson N."/>
            <person name="Zimmer S.L."/>
            <person name="Allmer J."/>
            <person name="Balk J."/>
            <person name="Bisova K."/>
            <person name="Chen C.J."/>
            <person name="Elias M."/>
            <person name="Gendler K."/>
            <person name="Hauser C."/>
            <person name="Lamb M.R."/>
            <person name="Ledford H."/>
            <person name="Long J.C."/>
            <person name="Minagawa J."/>
            <person name="Page M.D."/>
            <person name="Pan J."/>
            <person name="Pootakham W."/>
            <person name="Roje S."/>
            <person name="Rose A."/>
            <person name="Stahlberg E."/>
            <person name="Terauchi A.M."/>
            <person name="Yang P."/>
            <person name="Ball S."/>
            <person name="Bowler C."/>
            <person name="Dieckmann C.L."/>
            <person name="Gladyshev V.N."/>
            <person name="Green P."/>
            <person name="Jorgensen R."/>
            <person name="Mayfield S."/>
            <person name="Mueller-Roeber B."/>
            <person name="Rajamani S."/>
            <person name="Sayre R.T."/>
            <person name="Brokstein P."/>
            <person name="Dubchak I."/>
            <person name="Goodstein D."/>
            <person name="Hornick L."/>
            <person name="Huang Y.W."/>
            <person name="Jhaveri J."/>
            <person name="Luo Y."/>
            <person name="Martinez D."/>
            <person name="Ngau W.C."/>
            <person name="Otillar B."/>
            <person name="Poliakov A."/>
            <person name="Porter A."/>
            <person name="Szajkowski L."/>
            <person name="Werner G."/>
            <person name="Zhou K."/>
            <person name="Grigoriev I.V."/>
            <person name="Rokhsar D.S."/>
            <person name="Grossman A.R."/>
        </authorList>
    </citation>
    <scope>NUCLEOTIDE SEQUENCE [LARGE SCALE GENOMIC DNA]</scope>
    <source>
        <strain evidence="3">CC-503</strain>
    </source>
</reference>
<evidence type="ECO:0000313" key="2">
    <source>
        <dbReference type="EMBL" id="PNW79727.1"/>
    </source>
</evidence>
<dbReference type="Proteomes" id="UP000006906">
    <property type="component" value="Chromosome 8"/>
</dbReference>
<gene>
    <name evidence="2" type="ORF">CHLRE_08g364726v5</name>
</gene>
<keyword evidence="3" id="KW-1185">Reference proteome</keyword>
<dbReference type="RefSeq" id="XP_042921890.1">
    <property type="nucleotide sequence ID" value="XM_043064889.1"/>
</dbReference>
<sequence>MDRHGTTLHRSHPPGGQPGQITAAKPNTQAASMEQAAIKARSQVRLRQAAEQVEAEAKEAAAAPAPEVMLACDEPR</sequence>
<evidence type="ECO:0000313" key="3">
    <source>
        <dbReference type="Proteomes" id="UP000006906"/>
    </source>
</evidence>